<dbReference type="InterPro" id="IPR051015">
    <property type="entry name" value="EvgA-like"/>
</dbReference>
<dbReference type="EMBL" id="FMAC01000007">
    <property type="protein sequence ID" value="SCB30137.1"/>
    <property type="molecule type" value="Genomic_DNA"/>
</dbReference>
<dbReference type="RefSeq" id="WP_075854999.1">
    <property type="nucleotide sequence ID" value="NZ_FMAC01000007.1"/>
</dbReference>
<sequence length="255" mass="27586">MIGQSLTSEKFTSDTGARIISVRTSDSLRPFIASGTPGVDEWEDYILLIDSRALDRECLSKSLTECDSAMHIVTVGSLDEWQMRNMQVLPSAVLFMIGGRKVSDADVSAKICALVERFQTSPVIVGADGDELAQLLHALECGARGYIPTSVGIKVAAEAVALARAGGVFVPASSLLAAKEAIAPVASRNCCLDSLFTPREVVVAEALRRGKANKIIAYEMDLCESTVKVHIRNIMKKLNATNRTEVAYKIRELVR</sequence>
<dbReference type="PROSITE" id="PS00622">
    <property type="entry name" value="HTH_LUXR_1"/>
    <property type="match status" value="1"/>
</dbReference>
<dbReference type="InterPro" id="IPR016032">
    <property type="entry name" value="Sig_transdc_resp-reg_C-effctor"/>
</dbReference>
<feature type="domain" description="HTH luxR-type" evidence="1">
    <location>
        <begin position="189"/>
        <end position="254"/>
    </location>
</feature>
<dbReference type="Proteomes" id="UP000186228">
    <property type="component" value="Unassembled WGS sequence"/>
</dbReference>
<dbReference type="PANTHER" id="PTHR45566:SF1">
    <property type="entry name" value="HTH-TYPE TRANSCRIPTIONAL REGULATOR YHJB-RELATED"/>
    <property type="match status" value="1"/>
</dbReference>
<dbReference type="Pfam" id="PF00196">
    <property type="entry name" value="GerE"/>
    <property type="match status" value="1"/>
</dbReference>
<reference evidence="3" key="1">
    <citation type="submission" date="2016-08" db="EMBL/GenBank/DDBJ databases">
        <authorList>
            <person name="Varghese N."/>
            <person name="Submissions Spin"/>
        </authorList>
    </citation>
    <scope>NUCLEOTIDE SEQUENCE [LARGE SCALE GENOMIC DNA]</scope>
    <source>
        <strain evidence="3">CCBAU 57015</strain>
    </source>
</reference>
<dbReference type="SUPFAM" id="SSF46894">
    <property type="entry name" value="C-terminal effector domain of the bipartite response regulators"/>
    <property type="match status" value="1"/>
</dbReference>
<evidence type="ECO:0000259" key="1">
    <source>
        <dbReference type="PROSITE" id="PS50043"/>
    </source>
</evidence>
<dbReference type="CDD" id="cd06170">
    <property type="entry name" value="LuxR_C_like"/>
    <property type="match status" value="1"/>
</dbReference>
<proteinExistence type="predicted"/>
<dbReference type="GO" id="GO:0006355">
    <property type="term" value="P:regulation of DNA-templated transcription"/>
    <property type="evidence" value="ECO:0007669"/>
    <property type="project" value="InterPro"/>
</dbReference>
<dbReference type="SMART" id="SM00421">
    <property type="entry name" value="HTH_LUXR"/>
    <property type="match status" value="1"/>
</dbReference>
<name>A0A1C3VRA0_9HYPH</name>
<dbReference type="PROSITE" id="PS50043">
    <property type="entry name" value="HTH_LUXR_2"/>
    <property type="match status" value="1"/>
</dbReference>
<protein>
    <submittedName>
        <fullName evidence="2">DNA-binding response regulator, NarL/FixJ family, contains REC and HTH domains</fullName>
    </submittedName>
</protein>
<dbReference type="PRINTS" id="PR00038">
    <property type="entry name" value="HTHLUXR"/>
</dbReference>
<evidence type="ECO:0000313" key="3">
    <source>
        <dbReference type="Proteomes" id="UP000186228"/>
    </source>
</evidence>
<dbReference type="STRING" id="52131.GA0061100_107239"/>
<dbReference type="OrthoDB" id="7272316at2"/>
<dbReference type="GO" id="GO:0003677">
    <property type="term" value="F:DNA binding"/>
    <property type="evidence" value="ECO:0007669"/>
    <property type="project" value="UniProtKB-KW"/>
</dbReference>
<gene>
    <name evidence="2" type="ORF">GA0061100_107239</name>
</gene>
<keyword evidence="2" id="KW-0238">DNA-binding</keyword>
<evidence type="ECO:0000313" key="2">
    <source>
        <dbReference type="EMBL" id="SCB30137.1"/>
    </source>
</evidence>
<dbReference type="AlphaFoldDB" id="A0A1C3VRA0"/>
<organism evidence="2 3">
    <name type="scientific">Rhizobium hainanense</name>
    <dbReference type="NCBI Taxonomy" id="52131"/>
    <lineage>
        <taxon>Bacteria</taxon>
        <taxon>Pseudomonadati</taxon>
        <taxon>Pseudomonadota</taxon>
        <taxon>Alphaproteobacteria</taxon>
        <taxon>Hyphomicrobiales</taxon>
        <taxon>Rhizobiaceae</taxon>
        <taxon>Rhizobium/Agrobacterium group</taxon>
        <taxon>Rhizobium</taxon>
    </lineage>
</organism>
<keyword evidence="3" id="KW-1185">Reference proteome</keyword>
<dbReference type="PANTHER" id="PTHR45566">
    <property type="entry name" value="HTH-TYPE TRANSCRIPTIONAL REGULATOR YHJB-RELATED"/>
    <property type="match status" value="1"/>
</dbReference>
<accession>A0A1C3VRA0</accession>
<dbReference type="InterPro" id="IPR000792">
    <property type="entry name" value="Tscrpt_reg_LuxR_C"/>
</dbReference>
<dbReference type="Gene3D" id="3.40.50.2300">
    <property type="match status" value="1"/>
</dbReference>